<dbReference type="GO" id="GO:0072380">
    <property type="term" value="C:TRC complex"/>
    <property type="evidence" value="ECO:0007669"/>
    <property type="project" value="TreeGrafter"/>
</dbReference>
<evidence type="ECO:0000256" key="1">
    <source>
        <dbReference type="ARBA" id="ARBA00022737"/>
    </source>
</evidence>
<keyword evidence="5" id="KW-1185">Reference proteome</keyword>
<reference evidence="4" key="1">
    <citation type="submission" date="2020-05" db="EMBL/GenBank/DDBJ databases">
        <title>Mycena genomes resolve the evolution of fungal bioluminescence.</title>
        <authorList>
            <person name="Tsai I.J."/>
        </authorList>
    </citation>
    <scope>NUCLEOTIDE SEQUENCE</scope>
    <source>
        <strain evidence="4">160909Yilan</strain>
    </source>
</reference>
<dbReference type="Gene3D" id="1.25.40.10">
    <property type="entry name" value="Tetratricopeptide repeat domain"/>
    <property type="match status" value="1"/>
</dbReference>
<protein>
    <submittedName>
        <fullName evidence="4">Small glutamine-rich tetratricopeptide repeat-containing protein beta</fullName>
    </submittedName>
</protein>
<comment type="caution">
    <text evidence="4">The sequence shown here is derived from an EMBL/GenBank/DDBJ whole genome shotgun (WGS) entry which is preliminary data.</text>
</comment>
<dbReference type="InterPro" id="IPR047150">
    <property type="entry name" value="SGT"/>
</dbReference>
<evidence type="ECO:0000256" key="3">
    <source>
        <dbReference type="SAM" id="MobiDB-lite"/>
    </source>
</evidence>
<dbReference type="GO" id="GO:0016020">
    <property type="term" value="C:membrane"/>
    <property type="evidence" value="ECO:0007669"/>
    <property type="project" value="TreeGrafter"/>
</dbReference>
<dbReference type="InterPro" id="IPR011990">
    <property type="entry name" value="TPR-like_helical_dom_sf"/>
</dbReference>
<dbReference type="GO" id="GO:0060090">
    <property type="term" value="F:molecular adaptor activity"/>
    <property type="evidence" value="ECO:0007669"/>
    <property type="project" value="TreeGrafter"/>
</dbReference>
<name>A0A8H6XBI0_9AGAR</name>
<sequence>MSTNFERLKAEANTLHGQGSYQAAYQKYSEAIKENPDDAVLAIVYANRAASCIAMKEYLDAMHDGVQATKLDPRYAKAWARVGTAARALELWDQSRTAWKSALSCLPVTGLTPAEVALKTQFEAELEAVDAGESKAIARERSGKNTSDIAAQIDNMPWNRALALAQEGKLDFSSSGWVILNAYRDFTCGIQAMQSMVVKRQGQKTVVKASPSALVDMTNGILRDHRVFHADSDFFEQLQNQMRFEVESTNAWAGGGPKQIQQELPQRLRKLGWLPVRRALSVTVRLWIMRGFLDSNMGVLEGGVEFYKRTLDVLEWGRRTYPNVPLKDRGVIFEDSFKRGVERLYIPAVVSLYLKRGDACGYSLDDIARMARDLKTETEASELTPECAGDSGFHGSFWIYPIAEALSFLGWYHMQLGLRCIDAQKDLDPEAAADFSKSANYYIQAAEKFPMDEGEHPHLLAVALEALWWSGATLEDTLPLCRKIRTVMPQAAMIWEFSPSWKKQRCQDAINFLAEAERQLAEGTWSLDDAAMPSDMGLGAWEKCFAAWDSALACIPSQDLTAAQKALQAQLQDGIKASKAAKARPPPPSRLVAVPTGRNGNTKKMPWARAAALEKKILASQKDSSAIVILYASRTFERGVKSMKGTVKRYIKGELAVEGVPNAIEFMSSGILIDRRCFYMDSRDWLNQFMEQLKFEGEYYQAWSKAGSKIVIEQVPTRLQKEGWSSVLTASETLDNAGLLAGSNGRHGVATEHFRNTVDLIEWGRDTWKDVSRSLRGDIFDLLFLRSVRRLFVASVMDWVEANDPGCDYTPQNVAKFAQDMIKELSQNTPEKTNEDQYHPNHPGHYAAAWTYTHADALGVLGWFHLRLSKTAKTAEDENIHLAAAARNYMEAAETYPDDDEFSVSEFSETTCAIIDLFVAGTVQVHRVGCITASGSTFTQNSASL</sequence>
<dbReference type="OrthoDB" id="2423701at2759"/>
<evidence type="ECO:0000313" key="5">
    <source>
        <dbReference type="Proteomes" id="UP000623467"/>
    </source>
</evidence>
<dbReference type="SMART" id="SM00028">
    <property type="entry name" value="TPR"/>
    <property type="match status" value="3"/>
</dbReference>
<dbReference type="EMBL" id="JACAZH010000033">
    <property type="protein sequence ID" value="KAF7337581.1"/>
    <property type="molecule type" value="Genomic_DNA"/>
</dbReference>
<dbReference type="Proteomes" id="UP000623467">
    <property type="component" value="Unassembled WGS sequence"/>
</dbReference>
<dbReference type="AlphaFoldDB" id="A0A8H6XBI0"/>
<dbReference type="InterPro" id="IPR019734">
    <property type="entry name" value="TPR_rpt"/>
</dbReference>
<proteinExistence type="predicted"/>
<dbReference type="PANTHER" id="PTHR45831:SF2">
    <property type="entry name" value="LD24721P"/>
    <property type="match status" value="1"/>
</dbReference>
<evidence type="ECO:0000313" key="4">
    <source>
        <dbReference type="EMBL" id="KAF7337581.1"/>
    </source>
</evidence>
<keyword evidence="2" id="KW-0802">TPR repeat</keyword>
<keyword evidence="1" id="KW-0677">Repeat</keyword>
<organism evidence="4 5">
    <name type="scientific">Mycena sanguinolenta</name>
    <dbReference type="NCBI Taxonomy" id="230812"/>
    <lineage>
        <taxon>Eukaryota</taxon>
        <taxon>Fungi</taxon>
        <taxon>Dikarya</taxon>
        <taxon>Basidiomycota</taxon>
        <taxon>Agaricomycotina</taxon>
        <taxon>Agaricomycetes</taxon>
        <taxon>Agaricomycetidae</taxon>
        <taxon>Agaricales</taxon>
        <taxon>Marasmiineae</taxon>
        <taxon>Mycenaceae</taxon>
        <taxon>Mycena</taxon>
    </lineage>
</organism>
<dbReference type="PANTHER" id="PTHR45831">
    <property type="entry name" value="LD24721P"/>
    <property type="match status" value="1"/>
</dbReference>
<feature type="region of interest" description="Disordered" evidence="3">
    <location>
        <begin position="577"/>
        <end position="598"/>
    </location>
</feature>
<dbReference type="GO" id="GO:0006620">
    <property type="term" value="P:post-translational protein targeting to endoplasmic reticulum membrane"/>
    <property type="evidence" value="ECO:0007669"/>
    <property type="project" value="TreeGrafter"/>
</dbReference>
<dbReference type="SUPFAM" id="SSF48452">
    <property type="entry name" value="TPR-like"/>
    <property type="match status" value="1"/>
</dbReference>
<gene>
    <name evidence="4" type="ORF">MSAN_02231400</name>
</gene>
<evidence type="ECO:0000256" key="2">
    <source>
        <dbReference type="ARBA" id="ARBA00022803"/>
    </source>
</evidence>
<accession>A0A8H6XBI0</accession>